<dbReference type="GO" id="GO:0005739">
    <property type="term" value="C:mitochondrion"/>
    <property type="evidence" value="ECO:0007669"/>
    <property type="project" value="UniProtKB-SubCell"/>
</dbReference>
<gene>
    <name evidence="10" type="ORF">TTRE_0000245301</name>
</gene>
<comment type="similarity">
    <text evidence="2 8">Belongs to the Glu/Leu/Phe/Val dehydrogenases family.</text>
</comment>
<dbReference type="InterPro" id="IPR006097">
    <property type="entry name" value="Glu/Leu/Phe/Val/Trp_DH_dimer"/>
</dbReference>
<protein>
    <recommendedName>
        <fullName evidence="3">glutamate dehydrogenase [NAD(P)(+)]</fullName>
        <ecNumber evidence="3">1.4.1.3</ecNumber>
    </recommendedName>
</protein>
<dbReference type="InterPro" id="IPR046346">
    <property type="entry name" value="Aminoacid_DH-like_N_sf"/>
</dbReference>
<evidence type="ECO:0000256" key="5">
    <source>
        <dbReference type="ARBA" id="ARBA00023128"/>
    </source>
</evidence>
<dbReference type="SUPFAM" id="SSF51735">
    <property type="entry name" value="NAD(P)-binding Rossmann-fold domains"/>
    <property type="match status" value="2"/>
</dbReference>
<dbReference type="FunFam" id="3.40.50.720:FF:000100">
    <property type="entry name" value="Glutamate dehydrogenase 1, mitochondrial"/>
    <property type="match status" value="2"/>
</dbReference>
<dbReference type="Gene3D" id="3.40.50.720">
    <property type="entry name" value="NAD(P)-binding Rossmann-like Domain"/>
    <property type="match status" value="2"/>
</dbReference>
<feature type="domain" description="Glutamate/phenylalanine/leucine/valine/L-tryptophan dehydrogenase C-terminal" evidence="9">
    <location>
        <begin position="229"/>
        <end position="523"/>
    </location>
</feature>
<comment type="catalytic activity">
    <reaction evidence="7">
        <text>L-glutamate + NADP(+) + H2O = 2-oxoglutarate + NH4(+) + NADPH + H(+)</text>
        <dbReference type="Rhea" id="RHEA:11612"/>
        <dbReference type="ChEBI" id="CHEBI:15377"/>
        <dbReference type="ChEBI" id="CHEBI:15378"/>
        <dbReference type="ChEBI" id="CHEBI:16810"/>
        <dbReference type="ChEBI" id="CHEBI:28938"/>
        <dbReference type="ChEBI" id="CHEBI:29985"/>
        <dbReference type="ChEBI" id="CHEBI:57783"/>
        <dbReference type="ChEBI" id="CHEBI:58349"/>
        <dbReference type="EC" id="1.4.1.3"/>
    </reaction>
</comment>
<dbReference type="InterPro" id="IPR033524">
    <property type="entry name" value="Glu/Leu/Phe/Val_DH_AS"/>
</dbReference>
<dbReference type="PROSITE" id="PS00074">
    <property type="entry name" value="GLFV_DEHYDROGENASE"/>
    <property type="match status" value="1"/>
</dbReference>
<evidence type="ECO:0000313" key="11">
    <source>
        <dbReference type="Proteomes" id="UP000030665"/>
    </source>
</evidence>
<dbReference type="AlphaFoldDB" id="A0A077Z3F9"/>
<dbReference type="SUPFAM" id="SSF53223">
    <property type="entry name" value="Aminoacid dehydrogenase-like, N-terminal domain"/>
    <property type="match status" value="2"/>
</dbReference>
<evidence type="ECO:0000313" key="10">
    <source>
        <dbReference type="EMBL" id="CDW54183.1"/>
    </source>
</evidence>
<dbReference type="Proteomes" id="UP000030665">
    <property type="component" value="Unassembled WGS sequence"/>
</dbReference>
<keyword evidence="11" id="KW-1185">Reference proteome</keyword>
<dbReference type="PANTHER" id="PTHR11606:SF13">
    <property type="entry name" value="GLUTAMATE DEHYDROGENASE 1, MITOCHONDRIAL"/>
    <property type="match status" value="1"/>
</dbReference>
<dbReference type="SMART" id="SM00839">
    <property type="entry name" value="ELFV_dehydrog"/>
    <property type="match status" value="2"/>
</dbReference>
<accession>A0A077Z3F9</accession>
<reference evidence="10" key="1">
    <citation type="submission" date="2014-01" db="EMBL/GenBank/DDBJ databases">
        <authorList>
            <person name="Aslett M."/>
        </authorList>
    </citation>
    <scope>NUCLEOTIDE SEQUENCE</scope>
</reference>
<dbReference type="OrthoDB" id="6718861at2759"/>
<keyword evidence="5" id="KW-0496">Mitochondrion</keyword>
<name>A0A077Z3F9_TRITR</name>
<evidence type="ECO:0000256" key="3">
    <source>
        <dbReference type="ARBA" id="ARBA00012889"/>
    </source>
</evidence>
<proteinExistence type="inferred from homology"/>
<sequence length="1043" mass="115590">MFASPSVDSDVVVIMNSMRNIEEEEDPSYFQMIDHFLKKACAVVEKPIECEIKDKSLGPRERKQLVQGIMAQIRCPSKVLYVCFPITRDNGDLEMIEAWRCQHSEHRTPCKGGIRYAPNVSEDEVKALAALMTFKCAVVDVPFGGSKGGVRIDPRNYSSREIERITRRLTIEFAKKGFLGPGVDVPAPDMSTSQREMAWIADTYSKTIGHLDKDAYACVTGKPILMGGILGRNAATGMGVLKGTSVFLEDEALMKSIDMTPGVTGKTFIVQGYGNVGKHTCRCFHDAGAKCIGIIEYNGAIFNRQGIDVPSLEAYFEEKGTIVDFPDAVAYEPREKLMCEKCDLLIPAAIEKIIVEAANGPITPAGDKILRKRQVLIIPDLFVNSGGVTVSYFEWLKNLNHVSFGRLTFKYEKESTKLLLGKMKNGGSILKRNDKYSVEQSLRNCIKSSSNSTIMISPSEEYKARMAGASEEDIVYSGLAYTMERSAKNILQAVAKYKLGNNLRLAAYVTAVEKIFRWALCTLTTNSSTFSSHVNDSNLPMDEQNDPSYFKMINYYCNRGRDAIENKLIEENREKISVEEKRRKIHGILRYIQVPNKVLHVSFPIRRDNGEFEIIEAWRCQHSEHKTPCKGGIRYAPNVDQDEVTALASLMTYKCAVVDVPFGGSKGAVKIDPSKYSLHELEKITRRLAVEWSKKGFLGPGVDVPAPDMGTGEKEMAWIADTYAMTTGSLEKDAYACVTGKPIAMGGIHGRTQATGRGLWNGLQVFLDSNEYMDKIGLSTGYKDKTFIVQGYGNVGSHASRYVHASGAKMIGVVEKDGSIYNPNGIVPLELEQYKQEHGTIVGFPKAKAFEPKDDLLLEKCDILIPAAGEKAIRKDNAQLMQAKIIAEAANGPTTPAADKILLKKNVLILPDLFINAGGVTVSYFEWLKDLNHVSFGRLTFKYENETTLMMLDSIEESLERNLGKAQGSMPIKPTEAYQSRLDFASEEHIVNCGLAYTMERSAKSIMQTAKKYNLGMDLRTAAYANAIEKIVGSYIAAGFTFT</sequence>
<dbReference type="InterPro" id="IPR006095">
    <property type="entry name" value="Glu/Leu/Phe/Val/Trp_DH"/>
</dbReference>
<dbReference type="GO" id="GO:0006538">
    <property type="term" value="P:L-glutamate catabolic process"/>
    <property type="evidence" value="ECO:0007669"/>
    <property type="project" value="TreeGrafter"/>
</dbReference>
<evidence type="ECO:0000256" key="4">
    <source>
        <dbReference type="ARBA" id="ARBA00023002"/>
    </source>
</evidence>
<dbReference type="EMBL" id="HG805883">
    <property type="protein sequence ID" value="CDW54183.1"/>
    <property type="molecule type" value="Genomic_DNA"/>
</dbReference>
<dbReference type="CDD" id="cd01076">
    <property type="entry name" value="NAD_bind_1_Glu_DH"/>
    <property type="match status" value="2"/>
</dbReference>
<evidence type="ECO:0000256" key="8">
    <source>
        <dbReference type="RuleBase" id="RU004417"/>
    </source>
</evidence>
<reference evidence="10" key="2">
    <citation type="submission" date="2014-03" db="EMBL/GenBank/DDBJ databases">
        <title>The whipworm genome and dual-species transcriptomics of an intimate host-pathogen interaction.</title>
        <authorList>
            <person name="Foth B.J."/>
            <person name="Tsai I.J."/>
            <person name="Reid A.J."/>
            <person name="Bancroft A.J."/>
            <person name="Nichol S."/>
            <person name="Tracey A."/>
            <person name="Holroyd N."/>
            <person name="Cotton J.A."/>
            <person name="Stanley E.J."/>
            <person name="Zarowiecki M."/>
            <person name="Liu J.Z."/>
            <person name="Huckvale T."/>
            <person name="Cooper P.J."/>
            <person name="Grencis R.K."/>
            <person name="Berriman M."/>
        </authorList>
    </citation>
    <scope>NUCLEOTIDE SEQUENCE [LARGE SCALE GENOMIC DNA]</scope>
</reference>
<dbReference type="InterPro" id="IPR006096">
    <property type="entry name" value="Glu/Leu/Phe/Val/Trp_DH_C"/>
</dbReference>
<dbReference type="Pfam" id="PF02812">
    <property type="entry name" value="ELFV_dehydrog_N"/>
    <property type="match status" value="2"/>
</dbReference>
<dbReference type="PRINTS" id="PR00082">
    <property type="entry name" value="GLFDHDRGNASE"/>
</dbReference>
<keyword evidence="4 8" id="KW-0560">Oxidoreductase</keyword>
<comment type="catalytic activity">
    <reaction evidence="6">
        <text>L-glutamate + NAD(+) + H2O = 2-oxoglutarate + NH4(+) + NADH + H(+)</text>
        <dbReference type="Rhea" id="RHEA:15133"/>
        <dbReference type="ChEBI" id="CHEBI:15377"/>
        <dbReference type="ChEBI" id="CHEBI:15378"/>
        <dbReference type="ChEBI" id="CHEBI:16810"/>
        <dbReference type="ChEBI" id="CHEBI:28938"/>
        <dbReference type="ChEBI" id="CHEBI:29985"/>
        <dbReference type="ChEBI" id="CHEBI:57540"/>
        <dbReference type="ChEBI" id="CHEBI:57945"/>
        <dbReference type="EC" id="1.4.1.3"/>
    </reaction>
</comment>
<dbReference type="Gene3D" id="3.40.50.10860">
    <property type="entry name" value="Leucine Dehydrogenase, chain A, domain 1"/>
    <property type="match status" value="2"/>
</dbReference>
<evidence type="ECO:0000256" key="2">
    <source>
        <dbReference type="ARBA" id="ARBA00006382"/>
    </source>
</evidence>
<dbReference type="STRING" id="36087.A0A077Z3F9"/>
<evidence type="ECO:0000256" key="7">
    <source>
        <dbReference type="ARBA" id="ARBA00048577"/>
    </source>
</evidence>
<evidence type="ECO:0000259" key="9">
    <source>
        <dbReference type="SMART" id="SM00839"/>
    </source>
</evidence>
<organism evidence="10 11">
    <name type="scientific">Trichuris trichiura</name>
    <name type="common">Whipworm</name>
    <name type="synonym">Trichocephalus trichiurus</name>
    <dbReference type="NCBI Taxonomy" id="36087"/>
    <lineage>
        <taxon>Eukaryota</taxon>
        <taxon>Metazoa</taxon>
        <taxon>Ecdysozoa</taxon>
        <taxon>Nematoda</taxon>
        <taxon>Enoplea</taxon>
        <taxon>Dorylaimia</taxon>
        <taxon>Trichinellida</taxon>
        <taxon>Trichuridae</taxon>
        <taxon>Trichuris</taxon>
    </lineage>
</organism>
<evidence type="ECO:0000256" key="1">
    <source>
        <dbReference type="ARBA" id="ARBA00004173"/>
    </source>
</evidence>
<dbReference type="Gene3D" id="1.10.287.140">
    <property type="match status" value="2"/>
</dbReference>
<evidence type="ECO:0000256" key="6">
    <source>
        <dbReference type="ARBA" id="ARBA00047867"/>
    </source>
</evidence>
<dbReference type="EC" id="1.4.1.3" evidence="3"/>
<dbReference type="Pfam" id="PF00208">
    <property type="entry name" value="ELFV_dehydrog"/>
    <property type="match status" value="2"/>
</dbReference>
<dbReference type="GO" id="GO:0004352">
    <property type="term" value="F:glutamate dehydrogenase (NAD+) activity"/>
    <property type="evidence" value="ECO:0007669"/>
    <property type="project" value="TreeGrafter"/>
</dbReference>
<dbReference type="PANTHER" id="PTHR11606">
    <property type="entry name" value="GLUTAMATE DEHYDROGENASE"/>
    <property type="match status" value="1"/>
</dbReference>
<comment type="subcellular location">
    <subcellularLocation>
        <location evidence="1">Mitochondrion</location>
    </subcellularLocation>
</comment>
<feature type="domain" description="Glutamate/phenylalanine/leucine/valine/L-tryptophan dehydrogenase C-terminal" evidence="9">
    <location>
        <begin position="748"/>
        <end position="1039"/>
    </location>
</feature>
<dbReference type="InterPro" id="IPR036291">
    <property type="entry name" value="NAD(P)-bd_dom_sf"/>
</dbReference>
<dbReference type="InterPro" id="IPR033922">
    <property type="entry name" value="NAD_bind_Glu_DH"/>
</dbReference>